<name>A0ACB9FTV6_9ASTR</name>
<protein>
    <submittedName>
        <fullName evidence="1">Uncharacterized protein</fullName>
    </submittedName>
</protein>
<reference evidence="2" key="1">
    <citation type="journal article" date="2022" name="Mol. Ecol. Resour.">
        <title>The genomes of chicory, endive, great burdock and yacon provide insights into Asteraceae palaeo-polyploidization history and plant inulin production.</title>
        <authorList>
            <person name="Fan W."/>
            <person name="Wang S."/>
            <person name="Wang H."/>
            <person name="Wang A."/>
            <person name="Jiang F."/>
            <person name="Liu H."/>
            <person name="Zhao H."/>
            <person name="Xu D."/>
            <person name="Zhang Y."/>
        </authorList>
    </citation>
    <scope>NUCLEOTIDE SEQUENCE [LARGE SCALE GENOMIC DNA]</scope>
    <source>
        <strain evidence="2">cv. Yunnan</strain>
    </source>
</reference>
<evidence type="ECO:0000313" key="2">
    <source>
        <dbReference type="Proteomes" id="UP001056120"/>
    </source>
</evidence>
<reference evidence="1 2" key="2">
    <citation type="journal article" date="2022" name="Mol. Ecol. Resour.">
        <title>The genomes of chicory, endive, great burdock and yacon provide insights into Asteraceae paleo-polyploidization history and plant inulin production.</title>
        <authorList>
            <person name="Fan W."/>
            <person name="Wang S."/>
            <person name="Wang H."/>
            <person name="Wang A."/>
            <person name="Jiang F."/>
            <person name="Liu H."/>
            <person name="Zhao H."/>
            <person name="Xu D."/>
            <person name="Zhang Y."/>
        </authorList>
    </citation>
    <scope>NUCLEOTIDE SEQUENCE [LARGE SCALE GENOMIC DNA]</scope>
    <source>
        <strain evidence="2">cv. Yunnan</strain>
        <tissue evidence="1">Leaves</tissue>
    </source>
</reference>
<gene>
    <name evidence="1" type="ORF">L1987_48758</name>
</gene>
<keyword evidence="2" id="KW-1185">Reference proteome</keyword>
<comment type="caution">
    <text evidence="1">The sequence shown here is derived from an EMBL/GenBank/DDBJ whole genome shotgun (WGS) entry which is preliminary data.</text>
</comment>
<organism evidence="1 2">
    <name type="scientific">Smallanthus sonchifolius</name>
    <dbReference type="NCBI Taxonomy" id="185202"/>
    <lineage>
        <taxon>Eukaryota</taxon>
        <taxon>Viridiplantae</taxon>
        <taxon>Streptophyta</taxon>
        <taxon>Embryophyta</taxon>
        <taxon>Tracheophyta</taxon>
        <taxon>Spermatophyta</taxon>
        <taxon>Magnoliopsida</taxon>
        <taxon>eudicotyledons</taxon>
        <taxon>Gunneridae</taxon>
        <taxon>Pentapetalae</taxon>
        <taxon>asterids</taxon>
        <taxon>campanulids</taxon>
        <taxon>Asterales</taxon>
        <taxon>Asteraceae</taxon>
        <taxon>Asteroideae</taxon>
        <taxon>Heliantheae alliance</taxon>
        <taxon>Millerieae</taxon>
        <taxon>Smallanthus</taxon>
    </lineage>
</organism>
<accession>A0ACB9FTV6</accession>
<sequence>MDGTEEQFSSSQNEDRSSNFNGCHRGISQRTCFPILKSLISWRVCGCKPYFRYCSTLLIYVAPCLPSVTLSDDEKMTTFRLIR</sequence>
<evidence type="ECO:0000313" key="1">
    <source>
        <dbReference type="EMBL" id="KAI3774213.1"/>
    </source>
</evidence>
<dbReference type="Proteomes" id="UP001056120">
    <property type="component" value="Linkage Group LG16"/>
</dbReference>
<dbReference type="EMBL" id="CM042033">
    <property type="protein sequence ID" value="KAI3774213.1"/>
    <property type="molecule type" value="Genomic_DNA"/>
</dbReference>
<proteinExistence type="predicted"/>